<dbReference type="PANTHER" id="PTHR43393">
    <property type="entry name" value="CYTOKININ RIBOSIDE 5'-MONOPHOSPHATE PHOSPHORIBOHYDROLASE"/>
    <property type="match status" value="1"/>
</dbReference>
<dbReference type="EC" id="3.2.2.4" evidence="2"/>
<organism evidence="5 6">
    <name type="scientific">Mesorhizobium qingshengii</name>
    <dbReference type="NCBI Taxonomy" id="1165689"/>
    <lineage>
        <taxon>Bacteria</taxon>
        <taxon>Pseudomonadati</taxon>
        <taxon>Pseudomonadota</taxon>
        <taxon>Alphaproteobacteria</taxon>
        <taxon>Hyphomicrobiales</taxon>
        <taxon>Phyllobacteriaceae</taxon>
        <taxon>Mesorhizobium</taxon>
    </lineage>
</organism>
<sequence>MNRGRSEDRKSKRKQRAIVDTHPVPSPPHPSRRQLPLPWQTPKSPEDDPEAAGRLEAILASPSYRLPVEDPAFLENDDTRGPRLEIDYLKPEMLLRQHGIRGTIVVFGSTRICEPAAAQRNLRALRGTEVVQPDADASLRLGAAERIAAKAHFYDVARQFSRLVSRANHDQQDRGIVIMTGSGPGIMEAANRGAFDLGAPSVGLNISLPNEQYPNPYVSPELCLRVHYFAIRKLHFLLRAKALVAFPGGFGTFDELFETLTLVQTRKIKPIPIILVGERFWRRAIDIDFLVEEGVIDPEDRDLFWFAETAEDIWEGILRWHAAAGEPLYPVGGAGT</sequence>
<dbReference type="InterPro" id="IPR031100">
    <property type="entry name" value="LOG_fam"/>
</dbReference>
<feature type="region of interest" description="Disordered" evidence="4">
    <location>
        <begin position="1"/>
        <end position="51"/>
    </location>
</feature>
<gene>
    <name evidence="5" type="ORF">SAMN02927914_00043</name>
</gene>
<dbReference type="Proteomes" id="UP000198588">
    <property type="component" value="Unassembled WGS sequence"/>
</dbReference>
<evidence type="ECO:0000256" key="1">
    <source>
        <dbReference type="ARBA" id="ARBA00000274"/>
    </source>
</evidence>
<comment type="catalytic activity">
    <reaction evidence="1">
        <text>AMP + H2O = D-ribose 5-phosphate + adenine</text>
        <dbReference type="Rhea" id="RHEA:20129"/>
        <dbReference type="ChEBI" id="CHEBI:15377"/>
        <dbReference type="ChEBI" id="CHEBI:16708"/>
        <dbReference type="ChEBI" id="CHEBI:78346"/>
        <dbReference type="ChEBI" id="CHEBI:456215"/>
        <dbReference type="EC" id="3.2.2.4"/>
    </reaction>
</comment>
<evidence type="ECO:0000313" key="5">
    <source>
        <dbReference type="EMBL" id="SDA38538.1"/>
    </source>
</evidence>
<evidence type="ECO:0000256" key="4">
    <source>
        <dbReference type="SAM" id="MobiDB-lite"/>
    </source>
</evidence>
<proteinExistence type="predicted"/>
<dbReference type="RefSeq" id="WP_091574556.1">
    <property type="nucleotide sequence ID" value="NZ_FMXM01000002.1"/>
</dbReference>
<dbReference type="AlphaFoldDB" id="A0A1G5UYV4"/>
<dbReference type="EMBL" id="FMXM01000002">
    <property type="protein sequence ID" value="SDA38538.1"/>
    <property type="molecule type" value="Genomic_DNA"/>
</dbReference>
<accession>A0A1G5UYV4</accession>
<evidence type="ECO:0000256" key="2">
    <source>
        <dbReference type="ARBA" id="ARBA00011985"/>
    </source>
</evidence>
<dbReference type="STRING" id="1165689.SAMN02927914_00043"/>
<reference evidence="5 6" key="1">
    <citation type="submission" date="2016-10" db="EMBL/GenBank/DDBJ databases">
        <authorList>
            <person name="de Groot N.N."/>
        </authorList>
    </citation>
    <scope>NUCLEOTIDE SEQUENCE [LARGE SCALE GENOMIC DNA]</scope>
    <source>
        <strain evidence="5 6">CGMCC 1.12097</strain>
    </source>
</reference>
<dbReference type="InterPro" id="IPR052341">
    <property type="entry name" value="LOG_family_nucleotidases"/>
</dbReference>
<name>A0A1G5UYV4_9HYPH</name>
<protein>
    <recommendedName>
        <fullName evidence="3">AMP nucleosidase</fullName>
        <ecNumber evidence="2">3.2.2.4</ecNumber>
    </recommendedName>
    <alternativeName>
        <fullName evidence="3">AMP nucleosidase</fullName>
    </alternativeName>
</protein>
<evidence type="ECO:0000256" key="3">
    <source>
        <dbReference type="ARBA" id="ARBA00031983"/>
    </source>
</evidence>
<dbReference type="SUPFAM" id="SSF102405">
    <property type="entry name" value="MCP/YpsA-like"/>
    <property type="match status" value="1"/>
</dbReference>
<dbReference type="GO" id="GO:0005829">
    <property type="term" value="C:cytosol"/>
    <property type="evidence" value="ECO:0007669"/>
    <property type="project" value="TreeGrafter"/>
</dbReference>
<dbReference type="PANTHER" id="PTHR43393:SF3">
    <property type="entry name" value="LYSINE DECARBOXYLASE-LIKE PROTEIN"/>
    <property type="match status" value="1"/>
</dbReference>
<dbReference type="Pfam" id="PF03641">
    <property type="entry name" value="Lysine_decarbox"/>
    <property type="match status" value="1"/>
</dbReference>
<dbReference type="GO" id="GO:0008714">
    <property type="term" value="F:AMP nucleosidase activity"/>
    <property type="evidence" value="ECO:0007669"/>
    <property type="project" value="UniProtKB-EC"/>
</dbReference>
<feature type="compositionally biased region" description="Basic and acidic residues" evidence="4">
    <location>
        <begin position="1"/>
        <end position="10"/>
    </location>
</feature>
<dbReference type="Gene3D" id="3.40.50.450">
    <property type="match status" value="1"/>
</dbReference>
<dbReference type="OrthoDB" id="9801098at2"/>
<evidence type="ECO:0000313" key="6">
    <source>
        <dbReference type="Proteomes" id="UP000198588"/>
    </source>
</evidence>